<dbReference type="Proteomes" id="UP000037510">
    <property type="component" value="Unassembled WGS sequence"/>
</dbReference>
<dbReference type="EMBL" id="JTDY01000700">
    <property type="protein sequence ID" value="KOB76175.1"/>
    <property type="molecule type" value="Genomic_DNA"/>
</dbReference>
<reference evidence="2 3" key="1">
    <citation type="journal article" date="2015" name="Genome Biol. Evol.">
        <title>The genome of winter moth (Operophtera brumata) provides a genomic perspective on sexual dimorphism and phenology.</title>
        <authorList>
            <person name="Derks M.F."/>
            <person name="Smit S."/>
            <person name="Salis L."/>
            <person name="Schijlen E."/>
            <person name="Bossers A."/>
            <person name="Mateman C."/>
            <person name="Pijl A.S."/>
            <person name="de Ridder D."/>
            <person name="Groenen M.A."/>
            <person name="Visser M.E."/>
            <person name="Megens H.J."/>
        </authorList>
    </citation>
    <scope>NUCLEOTIDE SEQUENCE [LARGE SCALE GENOMIC DNA]</scope>
    <source>
        <strain evidence="2">WM2013NL</strain>
        <tissue evidence="2">Head and thorax</tissue>
    </source>
</reference>
<dbReference type="PANTHER" id="PTHR10742:SF398">
    <property type="entry name" value="AMINE OXIDASE DOMAIN-CONTAINING PROTEIN-RELATED"/>
    <property type="match status" value="1"/>
</dbReference>
<dbReference type="InterPro" id="IPR002937">
    <property type="entry name" value="Amino_oxidase"/>
</dbReference>
<name>A0A0L7LL86_OPEBR</name>
<evidence type="ECO:0000259" key="1">
    <source>
        <dbReference type="Pfam" id="PF01593"/>
    </source>
</evidence>
<dbReference type="Pfam" id="PF01593">
    <property type="entry name" value="Amino_oxidase"/>
    <property type="match status" value="1"/>
</dbReference>
<evidence type="ECO:0000313" key="2">
    <source>
        <dbReference type="EMBL" id="KOB76175.1"/>
    </source>
</evidence>
<accession>A0A0L7LL86</accession>
<dbReference type="SUPFAM" id="SSF51905">
    <property type="entry name" value="FAD/NAD(P)-binding domain"/>
    <property type="match status" value="1"/>
</dbReference>
<comment type="caution">
    <text evidence="2">The sequence shown here is derived from an EMBL/GenBank/DDBJ whole genome shotgun (WGS) entry which is preliminary data.</text>
</comment>
<dbReference type="InterPro" id="IPR050281">
    <property type="entry name" value="Flavin_monoamine_oxidase"/>
</dbReference>
<dbReference type="PANTHER" id="PTHR10742">
    <property type="entry name" value="FLAVIN MONOAMINE OXIDASE"/>
    <property type="match status" value="1"/>
</dbReference>
<feature type="domain" description="Amine oxidase" evidence="1">
    <location>
        <begin position="108"/>
        <end position="299"/>
    </location>
</feature>
<keyword evidence="3" id="KW-1185">Reference proteome</keyword>
<dbReference type="AlphaFoldDB" id="A0A0L7LL86"/>
<dbReference type="InterPro" id="IPR036188">
    <property type="entry name" value="FAD/NAD-bd_sf"/>
</dbReference>
<dbReference type="SUPFAM" id="SSF54373">
    <property type="entry name" value="FAD-linked reductases, C-terminal domain"/>
    <property type="match status" value="1"/>
</dbReference>
<dbReference type="GO" id="GO:0046592">
    <property type="term" value="F:polyamine oxidase activity"/>
    <property type="evidence" value="ECO:0007669"/>
    <property type="project" value="TreeGrafter"/>
</dbReference>
<evidence type="ECO:0000313" key="3">
    <source>
        <dbReference type="Proteomes" id="UP000037510"/>
    </source>
</evidence>
<gene>
    <name evidence="2" type="ORF">OBRU01_03681</name>
</gene>
<sequence length="314" mass="35774">MQQGVLHKVFTSDGLDGNAHLLMDLVEYAFNMMEQPPDVAEPMGQYVTRRLENYAKAKHPELEHDTSFMESFLRWMNLVVGTHESCAHWDDVSTQTQYEELEAMTPCKHASLFSPPLPEKKVKAIDNLSIGVVDKIVLLFEEIWWPTDVICFAFLWRAQDLATVPEEDKWTTMVFGASISMANEKCLVFWTSGDEAKLVETLSDDVVKSKLMGLLRKFMAKNHVIPEPIDMVSNPYSRGSYSFDNVYTPDHPEVRADLAEPIYDQKGKLRLMFAGEATSKSHFSTVHGAIESGRREAHRFLKTDFNFVPTEAEE</sequence>
<dbReference type="Gene3D" id="3.90.660.10">
    <property type="match status" value="1"/>
</dbReference>
<proteinExistence type="predicted"/>
<protein>
    <submittedName>
        <fullName evidence="2">Spermine oxidase</fullName>
    </submittedName>
</protein>
<dbReference type="Gene3D" id="3.50.50.60">
    <property type="entry name" value="FAD/NAD(P)-binding domain"/>
    <property type="match status" value="1"/>
</dbReference>
<dbReference type="STRING" id="104452.A0A0L7LL86"/>
<organism evidence="2 3">
    <name type="scientific">Operophtera brumata</name>
    <name type="common">Winter moth</name>
    <name type="synonym">Phalaena brumata</name>
    <dbReference type="NCBI Taxonomy" id="104452"/>
    <lineage>
        <taxon>Eukaryota</taxon>
        <taxon>Metazoa</taxon>
        <taxon>Ecdysozoa</taxon>
        <taxon>Arthropoda</taxon>
        <taxon>Hexapoda</taxon>
        <taxon>Insecta</taxon>
        <taxon>Pterygota</taxon>
        <taxon>Neoptera</taxon>
        <taxon>Endopterygota</taxon>
        <taxon>Lepidoptera</taxon>
        <taxon>Glossata</taxon>
        <taxon>Ditrysia</taxon>
        <taxon>Geometroidea</taxon>
        <taxon>Geometridae</taxon>
        <taxon>Larentiinae</taxon>
        <taxon>Operophtera</taxon>
    </lineage>
</organism>